<evidence type="ECO:0000256" key="2">
    <source>
        <dbReference type="ARBA" id="ARBA00022692"/>
    </source>
</evidence>
<name>A0ABP7HPS8_9ACTN</name>
<evidence type="ECO:0000313" key="7">
    <source>
        <dbReference type="EMBL" id="GAA3798729.1"/>
    </source>
</evidence>
<feature type="transmembrane region" description="Helical" evidence="5">
    <location>
        <begin position="21"/>
        <end position="43"/>
    </location>
</feature>
<feature type="domain" description="DUF202" evidence="6">
    <location>
        <begin position="17"/>
        <end position="76"/>
    </location>
</feature>
<gene>
    <name evidence="7" type="ORF">GCM10022226_17620</name>
</gene>
<keyword evidence="3 5" id="KW-1133">Transmembrane helix</keyword>
<keyword evidence="8" id="KW-1185">Reference proteome</keyword>
<dbReference type="Proteomes" id="UP001500888">
    <property type="component" value="Unassembled WGS sequence"/>
</dbReference>
<dbReference type="RefSeq" id="WP_344936531.1">
    <property type="nucleotide sequence ID" value="NZ_BAAAZR010000002.1"/>
</dbReference>
<organism evidence="7 8">
    <name type="scientific">Sphaerisporangium flaviroseum</name>
    <dbReference type="NCBI Taxonomy" id="509199"/>
    <lineage>
        <taxon>Bacteria</taxon>
        <taxon>Bacillati</taxon>
        <taxon>Actinomycetota</taxon>
        <taxon>Actinomycetes</taxon>
        <taxon>Streptosporangiales</taxon>
        <taxon>Streptosporangiaceae</taxon>
        <taxon>Sphaerisporangium</taxon>
    </lineage>
</organism>
<sequence length="114" mass="11422">MSPGPEREGPAPAGLHLERTLLAWTRTAATLAAAGLAGAGLAGRHSAGGAVLLPFVLAALCGAVLLARSGVRHRHVEGLLRDGLPLDIRADALLAWLGVLAVAAGALVFVLTAP</sequence>
<keyword evidence="2 5" id="KW-0812">Transmembrane</keyword>
<evidence type="ECO:0000256" key="4">
    <source>
        <dbReference type="ARBA" id="ARBA00023136"/>
    </source>
</evidence>
<evidence type="ECO:0000256" key="5">
    <source>
        <dbReference type="SAM" id="Phobius"/>
    </source>
</evidence>
<dbReference type="EMBL" id="BAAAZR010000002">
    <property type="protein sequence ID" value="GAA3798729.1"/>
    <property type="molecule type" value="Genomic_DNA"/>
</dbReference>
<feature type="transmembrane region" description="Helical" evidence="5">
    <location>
        <begin position="92"/>
        <end position="113"/>
    </location>
</feature>
<proteinExistence type="predicted"/>
<feature type="transmembrane region" description="Helical" evidence="5">
    <location>
        <begin position="49"/>
        <end position="71"/>
    </location>
</feature>
<evidence type="ECO:0000256" key="3">
    <source>
        <dbReference type="ARBA" id="ARBA00022989"/>
    </source>
</evidence>
<keyword evidence="4 5" id="KW-0472">Membrane</keyword>
<comment type="subcellular location">
    <subcellularLocation>
        <location evidence="1">Endomembrane system</location>
        <topology evidence="1">Multi-pass membrane protein</topology>
    </subcellularLocation>
</comment>
<dbReference type="Pfam" id="PF02656">
    <property type="entry name" value="DUF202"/>
    <property type="match status" value="1"/>
</dbReference>
<evidence type="ECO:0000256" key="1">
    <source>
        <dbReference type="ARBA" id="ARBA00004127"/>
    </source>
</evidence>
<comment type="caution">
    <text evidence="7">The sequence shown here is derived from an EMBL/GenBank/DDBJ whole genome shotgun (WGS) entry which is preliminary data.</text>
</comment>
<dbReference type="InterPro" id="IPR003807">
    <property type="entry name" value="DUF202"/>
</dbReference>
<evidence type="ECO:0000259" key="6">
    <source>
        <dbReference type="Pfam" id="PF02656"/>
    </source>
</evidence>
<accession>A0ABP7HPS8</accession>
<evidence type="ECO:0000313" key="8">
    <source>
        <dbReference type="Proteomes" id="UP001500888"/>
    </source>
</evidence>
<reference evidence="8" key="1">
    <citation type="journal article" date="2019" name="Int. J. Syst. Evol. Microbiol.">
        <title>The Global Catalogue of Microorganisms (GCM) 10K type strain sequencing project: providing services to taxonomists for standard genome sequencing and annotation.</title>
        <authorList>
            <consortium name="The Broad Institute Genomics Platform"/>
            <consortium name="The Broad Institute Genome Sequencing Center for Infectious Disease"/>
            <person name="Wu L."/>
            <person name="Ma J."/>
        </authorList>
    </citation>
    <scope>NUCLEOTIDE SEQUENCE [LARGE SCALE GENOMIC DNA]</scope>
    <source>
        <strain evidence="8">JCM 16908</strain>
    </source>
</reference>
<protein>
    <recommendedName>
        <fullName evidence="6">DUF202 domain-containing protein</fullName>
    </recommendedName>
</protein>